<comment type="similarity">
    <text evidence="1 5">Belongs to the class-II fumarase/aspartase family. Fumarase subfamily.</text>
</comment>
<dbReference type="Proteomes" id="UP000182264">
    <property type="component" value="Chromosome"/>
</dbReference>
<dbReference type="Pfam" id="PF10415">
    <property type="entry name" value="FumaraseC_C"/>
    <property type="match status" value="1"/>
</dbReference>
<dbReference type="InterPro" id="IPR020557">
    <property type="entry name" value="Fumarate_lyase_CS"/>
</dbReference>
<dbReference type="GO" id="GO:0006106">
    <property type="term" value="P:fumarate metabolic process"/>
    <property type="evidence" value="ECO:0007669"/>
    <property type="project" value="InterPro"/>
</dbReference>
<evidence type="ECO:0000313" key="8">
    <source>
        <dbReference type="EMBL" id="APG24536.1"/>
    </source>
</evidence>
<evidence type="ECO:0000256" key="4">
    <source>
        <dbReference type="ARBA" id="ARBA00023239"/>
    </source>
</evidence>
<keyword evidence="2 5" id="KW-0963">Cytoplasm</keyword>
<dbReference type="NCBIfam" id="NF008909">
    <property type="entry name" value="PRK12273.1"/>
    <property type="match status" value="1"/>
</dbReference>
<dbReference type="EC" id="4.2.1.2" evidence="5"/>
<comment type="subunit">
    <text evidence="5">Homotetramer.</text>
</comment>
<comment type="miscellaneous">
    <text evidence="5">There are 2 substrate-binding sites: the catalytic A site, and the non-catalytic B site that may play a role in the transfer of substrate or product between the active site and the solvent. Alternatively, the B site may bind allosteric effectors.</text>
</comment>
<dbReference type="FunFam" id="1.20.200.10:FF:000001">
    <property type="entry name" value="Fumarate hydratase, mitochondrial"/>
    <property type="match status" value="1"/>
</dbReference>
<keyword evidence="3 5" id="KW-0816">Tricarboxylic acid cycle</keyword>
<feature type="domain" description="Fumarate lyase N-terminal" evidence="6">
    <location>
        <begin position="12"/>
        <end position="341"/>
    </location>
</feature>
<keyword evidence="9" id="KW-1185">Reference proteome</keyword>
<sequence length="468" mass="49671">MTATRIEKDSMGTMEVPASALYGAQTARALVNFPISGQRFSRPFIRALGLIKRYAAQANLELGMLDEQRAKAIMQAADEVINGELDEHFVLDIFQTGSGTSTNMNANEVIANRAAQILGKAVGSRAVHPNDHVNLGQSSNDVIPTAIHIATALETRATLVKALFSMQEALGEKALAFNDIIKIGRTHLQDATPVRLGQVFSGYARQLALAIRSIENAAENLLELALGGTAVGTGLNTHPRFASRVIAAIADETGLAFREASNHFEAQAAKDALVEASGALKRTACALFKIANDIRLLGSGPRCGIGELLLPPVQPGSSIMPGKVNPVMAESLMQVCGQVVGNDAAITLGGLSGNFELNVMMPLMAHNLLQSIALLAAAATEFTKRCLTGLEADRGRCESLVEQSLAMCTALAPVIGYDRAADIAKQAYASGRTVREIAMEQQVLPEEKLARILDPRPMTEAGIPGKTR</sequence>
<evidence type="ECO:0000313" key="9">
    <source>
        <dbReference type="Proteomes" id="UP000182264"/>
    </source>
</evidence>
<dbReference type="InterPro" id="IPR018951">
    <property type="entry name" value="Fumarase_C_C"/>
</dbReference>
<dbReference type="Gene3D" id="1.20.200.10">
    <property type="entry name" value="Fumarase/aspartase (Central domain)"/>
    <property type="match status" value="1"/>
</dbReference>
<evidence type="ECO:0000256" key="3">
    <source>
        <dbReference type="ARBA" id="ARBA00022532"/>
    </source>
</evidence>
<feature type="active site" description="Proton donor/acceptor" evidence="5">
    <location>
        <position position="187"/>
    </location>
</feature>
<comment type="subcellular location">
    <subcellularLocation>
        <location evidence="5">Cytoplasm</location>
    </subcellularLocation>
</comment>
<dbReference type="InterPro" id="IPR022761">
    <property type="entry name" value="Fumarate_lyase_N"/>
</dbReference>
<dbReference type="HAMAP" id="MF_00743">
    <property type="entry name" value="FumaraseC"/>
    <property type="match status" value="1"/>
</dbReference>
<dbReference type="KEGG" id="pace:A6070_14105"/>
<keyword evidence="4 5" id="KW-0456">Lyase</keyword>
<dbReference type="PRINTS" id="PR00149">
    <property type="entry name" value="FUMRATELYASE"/>
</dbReference>
<dbReference type="GO" id="GO:0005737">
    <property type="term" value="C:cytoplasm"/>
    <property type="evidence" value="ECO:0007669"/>
    <property type="project" value="UniProtKB-SubCell"/>
</dbReference>
<dbReference type="RefSeq" id="WP_072286377.1">
    <property type="nucleotide sequence ID" value="NZ_CP015455.1"/>
</dbReference>
<evidence type="ECO:0000259" key="6">
    <source>
        <dbReference type="Pfam" id="PF00206"/>
    </source>
</evidence>
<dbReference type="Gene3D" id="1.10.40.30">
    <property type="entry name" value="Fumarase/aspartase (C-terminal domain)"/>
    <property type="match status" value="1"/>
</dbReference>
<dbReference type="InterPro" id="IPR008948">
    <property type="entry name" value="L-Aspartase-like"/>
</dbReference>
<proteinExistence type="inferred from homology"/>
<dbReference type="Gene3D" id="1.10.275.10">
    <property type="entry name" value="Fumarase/aspartase (N-terminal domain)"/>
    <property type="match status" value="1"/>
</dbReference>
<evidence type="ECO:0000256" key="2">
    <source>
        <dbReference type="ARBA" id="ARBA00022490"/>
    </source>
</evidence>
<dbReference type="CDD" id="cd01362">
    <property type="entry name" value="Fumarase_classII"/>
    <property type="match status" value="1"/>
</dbReference>
<evidence type="ECO:0000256" key="5">
    <source>
        <dbReference type="HAMAP-Rule" id="MF_00743"/>
    </source>
</evidence>
<feature type="binding site" evidence="5">
    <location>
        <position position="318"/>
    </location>
    <ligand>
        <name>substrate</name>
    </ligand>
</feature>
<dbReference type="FunFam" id="1.10.275.10:FF:000001">
    <property type="entry name" value="Fumarate hydratase, mitochondrial"/>
    <property type="match status" value="1"/>
</dbReference>
<feature type="binding site" evidence="5">
    <location>
        <begin position="323"/>
        <end position="325"/>
    </location>
    <ligand>
        <name>substrate</name>
    </ligand>
</feature>
<dbReference type="Pfam" id="PF00206">
    <property type="entry name" value="Lyase_1"/>
    <property type="match status" value="1"/>
</dbReference>
<dbReference type="PANTHER" id="PTHR11444">
    <property type="entry name" value="ASPARTATEAMMONIA/ARGININOSUCCINATE/ADENYLOSUCCINATE LYASE"/>
    <property type="match status" value="1"/>
</dbReference>
<organism evidence="8 9">
    <name type="scientific">Syntrophotalea acetylenica</name>
    <name type="common">Pelobacter acetylenicus</name>
    <dbReference type="NCBI Taxonomy" id="29542"/>
    <lineage>
        <taxon>Bacteria</taxon>
        <taxon>Pseudomonadati</taxon>
        <taxon>Thermodesulfobacteriota</taxon>
        <taxon>Desulfuromonadia</taxon>
        <taxon>Desulfuromonadales</taxon>
        <taxon>Syntrophotaleaceae</taxon>
        <taxon>Syntrophotalea</taxon>
    </lineage>
</organism>
<feature type="binding site" evidence="5">
    <location>
        <begin position="98"/>
        <end position="100"/>
    </location>
    <ligand>
        <name>substrate</name>
    </ligand>
</feature>
<evidence type="ECO:0000259" key="7">
    <source>
        <dbReference type="Pfam" id="PF10415"/>
    </source>
</evidence>
<dbReference type="PANTHER" id="PTHR11444:SF22">
    <property type="entry name" value="FUMARATE HYDRATASE CLASS II"/>
    <property type="match status" value="1"/>
</dbReference>
<dbReference type="GO" id="GO:0006099">
    <property type="term" value="P:tricarboxylic acid cycle"/>
    <property type="evidence" value="ECO:0007669"/>
    <property type="project" value="UniProtKB-UniRule"/>
</dbReference>
<dbReference type="UniPathway" id="UPA00223">
    <property type="reaction ID" value="UER01007"/>
</dbReference>
<feature type="domain" description="Fumarase C C-terminal" evidence="7">
    <location>
        <begin position="408"/>
        <end position="459"/>
    </location>
</feature>
<reference evidence="8 9" key="1">
    <citation type="journal article" date="2017" name="Genome Announc.">
        <title>Complete Genome Sequences of Two Acetylene-Fermenting Pelobacter acetylenicus Strains.</title>
        <authorList>
            <person name="Sutton J.M."/>
            <person name="Baesman S.M."/>
            <person name="Fierst J.L."/>
            <person name="Poret-Peterson A.T."/>
            <person name="Oremland R.S."/>
            <person name="Dunlap D.S."/>
            <person name="Akob D.M."/>
        </authorList>
    </citation>
    <scope>NUCLEOTIDE SEQUENCE [LARGE SCALE GENOMIC DNA]</scope>
    <source>
        <strain evidence="8 9">DSM 3247</strain>
    </source>
</reference>
<feature type="binding site" description="in site B" evidence="5">
    <location>
        <begin position="128"/>
        <end position="131"/>
    </location>
    <ligand>
        <name>substrate</name>
    </ligand>
</feature>
<feature type="site" description="Important for catalytic activity" evidence="5">
    <location>
        <position position="330"/>
    </location>
</feature>
<dbReference type="EMBL" id="CP015518">
    <property type="protein sequence ID" value="APG24536.1"/>
    <property type="molecule type" value="Genomic_DNA"/>
</dbReference>
<dbReference type="InterPro" id="IPR024083">
    <property type="entry name" value="Fumarase/histidase_N"/>
</dbReference>
<dbReference type="PROSITE" id="PS00163">
    <property type="entry name" value="FUMARATE_LYASES"/>
    <property type="match status" value="1"/>
</dbReference>
<comment type="catalytic activity">
    <reaction evidence="5">
        <text>(S)-malate = fumarate + H2O</text>
        <dbReference type="Rhea" id="RHEA:12460"/>
        <dbReference type="ChEBI" id="CHEBI:15377"/>
        <dbReference type="ChEBI" id="CHEBI:15589"/>
        <dbReference type="ChEBI" id="CHEBI:29806"/>
        <dbReference type="EC" id="4.2.1.2"/>
    </reaction>
</comment>
<name>A0A1L3GF01_SYNAC</name>
<dbReference type="STRING" id="29542.A6070_14105"/>
<dbReference type="FunFam" id="1.10.40.30:FF:000002">
    <property type="entry name" value="Fumarate hydratase class II"/>
    <property type="match status" value="1"/>
</dbReference>
<protein>
    <recommendedName>
        <fullName evidence="5">Fumarate hydratase class II</fullName>
        <shortName evidence="5">Fumarase C</shortName>
        <ecNumber evidence="5">4.2.1.2</ecNumber>
    </recommendedName>
    <alternativeName>
        <fullName evidence="5">Aerobic fumarase</fullName>
    </alternativeName>
    <alternativeName>
        <fullName evidence="5">Iron-independent fumarase</fullName>
    </alternativeName>
</protein>
<feature type="binding site" evidence="5">
    <location>
        <begin position="138"/>
        <end position="140"/>
    </location>
    <ligand>
        <name>substrate</name>
    </ligand>
</feature>
<dbReference type="SUPFAM" id="SSF48557">
    <property type="entry name" value="L-aspartase-like"/>
    <property type="match status" value="1"/>
</dbReference>
<dbReference type="InterPro" id="IPR005677">
    <property type="entry name" value="Fum_hydII"/>
</dbReference>
<dbReference type="GO" id="GO:0004333">
    <property type="term" value="F:fumarate hydratase activity"/>
    <property type="evidence" value="ECO:0007669"/>
    <property type="project" value="UniProtKB-UniRule"/>
</dbReference>
<comment type="pathway">
    <text evidence="5">Carbohydrate metabolism; tricarboxylic acid cycle; (S)-malate from fumarate: step 1/1.</text>
</comment>
<dbReference type="InterPro" id="IPR000362">
    <property type="entry name" value="Fumarate_lyase_fam"/>
</dbReference>
<gene>
    <name evidence="8" type="primary">aspA</name>
    <name evidence="5" type="synonym">fumC</name>
    <name evidence="8" type="ORF">A7E75_05465</name>
</gene>
<evidence type="ECO:0000256" key="1">
    <source>
        <dbReference type="ARBA" id="ARBA00009084"/>
    </source>
</evidence>
<dbReference type="PRINTS" id="PR00145">
    <property type="entry name" value="ARGSUCLYASE"/>
</dbReference>
<feature type="active site" evidence="5">
    <location>
        <position position="317"/>
    </location>
</feature>
<feature type="binding site" evidence="5">
    <location>
        <position position="186"/>
    </location>
    <ligand>
        <name>substrate</name>
    </ligand>
</feature>
<comment type="function">
    <text evidence="5">Involved in the TCA cycle. Catalyzes the stereospecific interconversion of fumarate to L-malate.</text>
</comment>
<dbReference type="AlphaFoldDB" id="A0A1L3GF01"/>
<accession>A0A1L3GF01</accession>